<evidence type="ECO:0000256" key="1">
    <source>
        <dbReference type="SAM" id="MobiDB-lite"/>
    </source>
</evidence>
<evidence type="ECO:0000313" key="2">
    <source>
        <dbReference type="EMBL" id="GAA4041125.1"/>
    </source>
</evidence>
<reference evidence="3" key="1">
    <citation type="journal article" date="2019" name="Int. J. Syst. Evol. Microbiol.">
        <title>The Global Catalogue of Microorganisms (GCM) 10K type strain sequencing project: providing services to taxonomists for standard genome sequencing and annotation.</title>
        <authorList>
            <consortium name="The Broad Institute Genomics Platform"/>
            <consortium name="The Broad Institute Genome Sequencing Center for Infectious Disease"/>
            <person name="Wu L."/>
            <person name="Ma J."/>
        </authorList>
    </citation>
    <scope>NUCLEOTIDE SEQUENCE [LARGE SCALE GENOMIC DNA]</scope>
    <source>
        <strain evidence="3">JCM 17564</strain>
    </source>
</reference>
<sequence length="156" mass="17408">MPIPNRALVLVVDGRKMLFFRNEGDANQIDLRTEAHEERDDAAHDGDLKTDAPGTSHSSVGSARSSMEETDFKQQEEDAWVKEAAEKLRLRALRGDFEHLCIVAPPKALGVLRKALHKEVEKRVVCTINKEMSGRPIPEIEKLIVAETKAEEPADV</sequence>
<dbReference type="RefSeq" id="WP_344697194.1">
    <property type="nucleotide sequence ID" value="NZ_BAABBR010000001.1"/>
</dbReference>
<protein>
    <submittedName>
        <fullName evidence="2">Host attachment protein</fullName>
    </submittedName>
</protein>
<name>A0ABP7UDS1_9SPHN</name>
<gene>
    <name evidence="2" type="ORF">GCM10022281_22630</name>
</gene>
<feature type="compositionally biased region" description="Polar residues" evidence="1">
    <location>
        <begin position="53"/>
        <end position="65"/>
    </location>
</feature>
<dbReference type="Proteomes" id="UP001424459">
    <property type="component" value="Unassembled WGS sequence"/>
</dbReference>
<feature type="compositionally biased region" description="Basic and acidic residues" evidence="1">
    <location>
        <begin position="36"/>
        <end position="50"/>
    </location>
</feature>
<comment type="caution">
    <text evidence="2">The sequence shown here is derived from an EMBL/GenBank/DDBJ whole genome shotgun (WGS) entry which is preliminary data.</text>
</comment>
<dbReference type="Pfam" id="PF18856">
    <property type="entry name" value="baeRF_family12"/>
    <property type="match status" value="1"/>
</dbReference>
<organism evidence="2 3">
    <name type="scientific">Sphingomonas rosea</name>
    <dbReference type="NCBI Taxonomy" id="335605"/>
    <lineage>
        <taxon>Bacteria</taxon>
        <taxon>Pseudomonadati</taxon>
        <taxon>Pseudomonadota</taxon>
        <taxon>Alphaproteobacteria</taxon>
        <taxon>Sphingomonadales</taxon>
        <taxon>Sphingomonadaceae</taxon>
        <taxon>Sphingomonas</taxon>
    </lineage>
</organism>
<evidence type="ECO:0000313" key="3">
    <source>
        <dbReference type="Proteomes" id="UP001424459"/>
    </source>
</evidence>
<dbReference type="InterPro" id="IPR041374">
    <property type="entry name" value="BaeRF_family12"/>
</dbReference>
<feature type="region of interest" description="Disordered" evidence="1">
    <location>
        <begin position="36"/>
        <end position="78"/>
    </location>
</feature>
<dbReference type="EMBL" id="BAABBR010000001">
    <property type="protein sequence ID" value="GAA4041125.1"/>
    <property type="molecule type" value="Genomic_DNA"/>
</dbReference>
<feature type="compositionally biased region" description="Basic and acidic residues" evidence="1">
    <location>
        <begin position="66"/>
        <end position="78"/>
    </location>
</feature>
<accession>A0ABP7UDS1</accession>
<keyword evidence="3" id="KW-1185">Reference proteome</keyword>
<proteinExistence type="predicted"/>